<keyword evidence="4" id="KW-1185">Reference proteome</keyword>
<name>A0AAE4CZM8_9ACTN</name>
<dbReference type="RefSeq" id="WP_310423855.1">
    <property type="nucleotide sequence ID" value="NZ_JAVDYC010000001.1"/>
</dbReference>
<sequence length="250" mass="25910">MPADQEFDGRVAIVTGAAGGLGRATVSLLLERGARVVAHDLDPAVRELEEAGPGLVTAVVGDVTDETTADHAVTVALERYGRLDVLVGNAGRTLNKPVGETTVADWDRIMTINVRGNFVFSRAAYRQMTAEGAGAIVLVASYTATVALPEGSAYSASKGALAQLMKVLAIEGAPAGVRANAVAPGVIDTGFLNDIRPDGQEYLRTFGDFHPLGRIAQPAEVAEAILFLASDRASFITGALLPVDGGVTAR</sequence>
<organism evidence="3 4">
    <name type="scientific">Catenuloplanes niger</name>
    <dbReference type="NCBI Taxonomy" id="587534"/>
    <lineage>
        <taxon>Bacteria</taxon>
        <taxon>Bacillati</taxon>
        <taxon>Actinomycetota</taxon>
        <taxon>Actinomycetes</taxon>
        <taxon>Micromonosporales</taxon>
        <taxon>Micromonosporaceae</taxon>
        <taxon>Catenuloplanes</taxon>
    </lineage>
</organism>
<comment type="similarity">
    <text evidence="1">Belongs to the short-chain dehydrogenases/reductases (SDR) family.</text>
</comment>
<reference evidence="3 4" key="1">
    <citation type="submission" date="2023-07" db="EMBL/GenBank/DDBJ databases">
        <title>Sequencing the genomes of 1000 actinobacteria strains.</title>
        <authorList>
            <person name="Klenk H.-P."/>
        </authorList>
    </citation>
    <scope>NUCLEOTIDE SEQUENCE [LARGE SCALE GENOMIC DNA]</scope>
    <source>
        <strain evidence="3 4">DSM 44711</strain>
    </source>
</reference>
<dbReference type="SUPFAM" id="SSF51735">
    <property type="entry name" value="NAD(P)-binding Rossmann-fold domains"/>
    <property type="match status" value="1"/>
</dbReference>
<keyword evidence="2" id="KW-0560">Oxidoreductase</keyword>
<dbReference type="InterPro" id="IPR036291">
    <property type="entry name" value="NAD(P)-bd_dom_sf"/>
</dbReference>
<evidence type="ECO:0000256" key="2">
    <source>
        <dbReference type="ARBA" id="ARBA00023002"/>
    </source>
</evidence>
<dbReference type="Gene3D" id="3.40.50.720">
    <property type="entry name" value="NAD(P)-binding Rossmann-like Domain"/>
    <property type="match status" value="1"/>
</dbReference>
<proteinExistence type="inferred from homology"/>
<protein>
    <submittedName>
        <fullName evidence="3">NAD(P)-dependent dehydrogenase (Short-subunit alcohol dehydrogenase family)</fullName>
    </submittedName>
</protein>
<dbReference type="Proteomes" id="UP001183629">
    <property type="component" value="Unassembled WGS sequence"/>
</dbReference>
<dbReference type="CDD" id="cd05233">
    <property type="entry name" value="SDR_c"/>
    <property type="match status" value="1"/>
</dbReference>
<dbReference type="PRINTS" id="PR00081">
    <property type="entry name" value="GDHRDH"/>
</dbReference>
<evidence type="ECO:0000313" key="3">
    <source>
        <dbReference type="EMBL" id="MDR7327059.1"/>
    </source>
</evidence>
<evidence type="ECO:0000256" key="1">
    <source>
        <dbReference type="ARBA" id="ARBA00006484"/>
    </source>
</evidence>
<dbReference type="AlphaFoldDB" id="A0AAE4CZM8"/>
<dbReference type="GO" id="GO:0016491">
    <property type="term" value="F:oxidoreductase activity"/>
    <property type="evidence" value="ECO:0007669"/>
    <property type="project" value="UniProtKB-KW"/>
</dbReference>
<accession>A0AAE4CZM8</accession>
<dbReference type="FunFam" id="3.40.50.720:FF:000084">
    <property type="entry name" value="Short-chain dehydrogenase reductase"/>
    <property type="match status" value="1"/>
</dbReference>
<dbReference type="PANTHER" id="PTHR24321:SF8">
    <property type="entry name" value="ESTRADIOL 17-BETA-DEHYDROGENASE 8-RELATED"/>
    <property type="match status" value="1"/>
</dbReference>
<dbReference type="PRINTS" id="PR00080">
    <property type="entry name" value="SDRFAMILY"/>
</dbReference>
<comment type="caution">
    <text evidence="3">The sequence shown here is derived from an EMBL/GenBank/DDBJ whole genome shotgun (WGS) entry which is preliminary data.</text>
</comment>
<dbReference type="InterPro" id="IPR020904">
    <property type="entry name" value="Sc_DH/Rdtase_CS"/>
</dbReference>
<gene>
    <name evidence="3" type="ORF">J2S44_007309</name>
</gene>
<dbReference type="NCBIfam" id="NF005559">
    <property type="entry name" value="PRK07231.1"/>
    <property type="match status" value="1"/>
</dbReference>
<dbReference type="InterPro" id="IPR002347">
    <property type="entry name" value="SDR_fam"/>
</dbReference>
<evidence type="ECO:0000313" key="4">
    <source>
        <dbReference type="Proteomes" id="UP001183629"/>
    </source>
</evidence>
<dbReference type="PROSITE" id="PS00061">
    <property type="entry name" value="ADH_SHORT"/>
    <property type="match status" value="1"/>
</dbReference>
<dbReference type="EMBL" id="JAVDYC010000001">
    <property type="protein sequence ID" value="MDR7327059.1"/>
    <property type="molecule type" value="Genomic_DNA"/>
</dbReference>
<dbReference type="Pfam" id="PF13561">
    <property type="entry name" value="adh_short_C2"/>
    <property type="match status" value="1"/>
</dbReference>
<dbReference type="PANTHER" id="PTHR24321">
    <property type="entry name" value="DEHYDROGENASES, SHORT CHAIN"/>
    <property type="match status" value="1"/>
</dbReference>